<accession>A0A370G571</accession>
<comment type="caution">
    <text evidence="10">The sequence shown here is derived from an EMBL/GenBank/DDBJ whole genome shotgun (WGS) entry which is preliminary data.</text>
</comment>
<evidence type="ECO:0000313" key="10">
    <source>
        <dbReference type="EMBL" id="RDI37203.1"/>
    </source>
</evidence>
<keyword evidence="7 8" id="KW-0472">Membrane</keyword>
<evidence type="ECO:0000256" key="6">
    <source>
        <dbReference type="ARBA" id="ARBA00022989"/>
    </source>
</evidence>
<dbReference type="PROSITE" id="PS50850">
    <property type="entry name" value="MFS"/>
    <property type="match status" value="1"/>
</dbReference>
<dbReference type="Gene3D" id="1.20.1250.20">
    <property type="entry name" value="MFS general substrate transporter like domains"/>
    <property type="match status" value="1"/>
</dbReference>
<comment type="subcellular location">
    <subcellularLocation>
        <location evidence="1">Cell membrane</location>
        <topology evidence="1">Multi-pass membrane protein</topology>
    </subcellularLocation>
</comment>
<organism evidence="10 11">
    <name type="scientific">Aquicella lusitana</name>
    <dbReference type="NCBI Taxonomy" id="254246"/>
    <lineage>
        <taxon>Bacteria</taxon>
        <taxon>Pseudomonadati</taxon>
        <taxon>Pseudomonadota</taxon>
        <taxon>Gammaproteobacteria</taxon>
        <taxon>Legionellales</taxon>
        <taxon>Coxiellaceae</taxon>
        <taxon>Aquicella</taxon>
    </lineage>
</organism>
<feature type="transmembrane region" description="Helical" evidence="8">
    <location>
        <begin position="335"/>
        <end position="356"/>
    </location>
</feature>
<feature type="domain" description="Major facilitator superfamily (MFS) profile" evidence="9">
    <location>
        <begin position="17"/>
        <end position="501"/>
    </location>
</feature>
<keyword evidence="3" id="KW-0813">Transport</keyword>
<evidence type="ECO:0000259" key="9">
    <source>
        <dbReference type="PROSITE" id="PS50850"/>
    </source>
</evidence>
<feature type="transmembrane region" description="Helical" evidence="8">
    <location>
        <begin position="398"/>
        <end position="420"/>
    </location>
</feature>
<dbReference type="NCBIfam" id="TIGR00711">
    <property type="entry name" value="efflux_EmrB"/>
    <property type="match status" value="1"/>
</dbReference>
<dbReference type="SUPFAM" id="SSF103473">
    <property type="entry name" value="MFS general substrate transporter"/>
    <property type="match status" value="1"/>
</dbReference>
<dbReference type="RefSeq" id="WP_114835465.1">
    <property type="nucleotide sequence ID" value="NZ_LR699115.1"/>
</dbReference>
<evidence type="ECO:0000313" key="11">
    <source>
        <dbReference type="Proteomes" id="UP000254720"/>
    </source>
</evidence>
<evidence type="ECO:0000256" key="1">
    <source>
        <dbReference type="ARBA" id="ARBA00004651"/>
    </source>
</evidence>
<dbReference type="GO" id="GO:0022857">
    <property type="term" value="F:transmembrane transporter activity"/>
    <property type="evidence" value="ECO:0007669"/>
    <property type="project" value="InterPro"/>
</dbReference>
<feature type="transmembrane region" description="Helical" evidence="8">
    <location>
        <begin position="362"/>
        <end position="386"/>
    </location>
</feature>
<feature type="transmembrane region" description="Helical" evidence="8">
    <location>
        <begin position="83"/>
        <end position="104"/>
    </location>
</feature>
<dbReference type="InterPro" id="IPR004638">
    <property type="entry name" value="EmrB-like"/>
</dbReference>
<feature type="transmembrane region" description="Helical" evidence="8">
    <location>
        <begin position="110"/>
        <end position="130"/>
    </location>
</feature>
<keyword evidence="11" id="KW-1185">Reference proteome</keyword>
<keyword evidence="5 8" id="KW-0812">Transmembrane</keyword>
<dbReference type="OrthoDB" id="9812221at2"/>
<name>A0A370G571_9COXI</name>
<evidence type="ECO:0000256" key="4">
    <source>
        <dbReference type="ARBA" id="ARBA00022475"/>
    </source>
</evidence>
<keyword evidence="6 8" id="KW-1133">Transmembrane helix</keyword>
<reference evidence="10 11" key="1">
    <citation type="submission" date="2018-07" db="EMBL/GenBank/DDBJ databases">
        <title>Genomic Encyclopedia of Type Strains, Phase IV (KMG-IV): sequencing the most valuable type-strain genomes for metagenomic binning, comparative biology and taxonomic classification.</title>
        <authorList>
            <person name="Goeker M."/>
        </authorList>
    </citation>
    <scope>NUCLEOTIDE SEQUENCE [LARGE SCALE GENOMIC DNA]</scope>
    <source>
        <strain evidence="10 11">DSM 16500</strain>
    </source>
</reference>
<evidence type="ECO:0000256" key="7">
    <source>
        <dbReference type="ARBA" id="ARBA00023136"/>
    </source>
</evidence>
<dbReference type="AlphaFoldDB" id="A0A370G571"/>
<protein>
    <submittedName>
        <fullName evidence="10">DHA2 family multidrug resistance protein</fullName>
    </submittedName>
</protein>
<feature type="transmembrane region" description="Helical" evidence="8">
    <location>
        <begin position="170"/>
        <end position="190"/>
    </location>
</feature>
<keyword evidence="4" id="KW-1003">Cell membrane</keyword>
<evidence type="ECO:0000256" key="5">
    <source>
        <dbReference type="ARBA" id="ARBA00022692"/>
    </source>
</evidence>
<dbReference type="CDD" id="cd17503">
    <property type="entry name" value="MFS_LmrB_MDR_like"/>
    <property type="match status" value="1"/>
</dbReference>
<feature type="transmembrane region" description="Helical" evidence="8">
    <location>
        <begin position="142"/>
        <end position="164"/>
    </location>
</feature>
<dbReference type="InterPro" id="IPR036259">
    <property type="entry name" value="MFS_trans_sf"/>
</dbReference>
<evidence type="ECO:0000256" key="2">
    <source>
        <dbReference type="ARBA" id="ARBA00008537"/>
    </source>
</evidence>
<dbReference type="GO" id="GO:0005886">
    <property type="term" value="C:plasma membrane"/>
    <property type="evidence" value="ECO:0007669"/>
    <property type="project" value="UniProtKB-SubCell"/>
</dbReference>
<feature type="transmembrane region" description="Helical" evidence="8">
    <location>
        <begin position="270"/>
        <end position="290"/>
    </location>
</feature>
<dbReference type="PANTHER" id="PTHR42718:SF9">
    <property type="entry name" value="MAJOR FACILITATOR SUPERFAMILY MULTIDRUG TRANSPORTER MFSC"/>
    <property type="match status" value="1"/>
</dbReference>
<dbReference type="InterPro" id="IPR011701">
    <property type="entry name" value="MFS"/>
</dbReference>
<dbReference type="EMBL" id="QQAX01000041">
    <property type="protein sequence ID" value="RDI37203.1"/>
    <property type="molecule type" value="Genomic_DNA"/>
</dbReference>
<dbReference type="Proteomes" id="UP000254720">
    <property type="component" value="Unassembled WGS sequence"/>
</dbReference>
<feature type="transmembrane region" description="Helical" evidence="8">
    <location>
        <begin position="310"/>
        <end position="328"/>
    </location>
</feature>
<dbReference type="InterPro" id="IPR020846">
    <property type="entry name" value="MFS_dom"/>
</dbReference>
<comment type="similarity">
    <text evidence="2">Belongs to the major facilitator superfamily. EmrB family.</text>
</comment>
<evidence type="ECO:0000256" key="3">
    <source>
        <dbReference type="ARBA" id="ARBA00022448"/>
    </source>
</evidence>
<feature type="transmembrane region" description="Helical" evidence="8">
    <location>
        <begin position="230"/>
        <end position="249"/>
    </location>
</feature>
<feature type="transmembrane region" description="Helical" evidence="8">
    <location>
        <begin position="202"/>
        <end position="218"/>
    </location>
</feature>
<feature type="transmembrane region" description="Helical" evidence="8">
    <location>
        <begin position="12"/>
        <end position="33"/>
    </location>
</feature>
<feature type="transmembrane region" description="Helical" evidence="8">
    <location>
        <begin position="53"/>
        <end position="71"/>
    </location>
</feature>
<feature type="transmembrane region" description="Helical" evidence="8">
    <location>
        <begin position="471"/>
        <end position="496"/>
    </location>
</feature>
<dbReference type="Gene3D" id="1.20.1720.10">
    <property type="entry name" value="Multidrug resistance protein D"/>
    <property type="match status" value="1"/>
</dbReference>
<gene>
    <name evidence="10" type="ORF">C8D86_1413</name>
</gene>
<dbReference type="Pfam" id="PF07690">
    <property type="entry name" value="MFS_1"/>
    <property type="match status" value="1"/>
</dbReference>
<dbReference type="PANTHER" id="PTHR42718">
    <property type="entry name" value="MAJOR FACILITATOR SUPERFAMILY MULTIDRUG TRANSPORTER MFSC"/>
    <property type="match status" value="1"/>
</dbReference>
<sequence length="510" mass="56061">MTLPLYKSITALDRWLITIVVMMATLMEVIDSTIVNVALPHMQGSLGASSDEIAWTLTSYIVATAICMPLTGYLSDRMGRKKYLICCIAAFTIASALCGASVTLSEIVTFRLLQGLFGAGLIPLSQAILADIFPPEERGKAMAIWGIGVMVGPILGPTLGGYLIDISSWRWTFYVNIPVGIFTLLLSNVLPDTPKQQRRMDWTGLALISIAIGGLQYVLDRGNQDDWFGSTSICAVTYIMITAFLGFLLHNLKSDKPPVFDVRIFKDRNFTLSSILLAIFSLGLYGMIVIQPLMMEGLLNYPALTAGLMLAPRGISGMISMMIVGKLITKVDSRLLITAGILVSIAGMWLSTHYSLYINTAWIMWPMFLQGFGLGMVFVPLSTIAYSTLSPHLRTEAAGLYNLLRTIGGSIGISIAITLFTRRTQLFWNQLGGALHPYNSALQSYLNPLHLTSAQAKSAALLSQELYRQAAMVSFVNVFAFIMWCFILMIPLVMLFKKGRKPTNLAEMMH</sequence>
<proteinExistence type="inferred from homology"/>
<evidence type="ECO:0000256" key="8">
    <source>
        <dbReference type="SAM" id="Phobius"/>
    </source>
</evidence>